<dbReference type="EMBL" id="VKAC01000002">
    <property type="protein sequence ID" value="TXR57444.1"/>
    <property type="molecule type" value="Genomic_DNA"/>
</dbReference>
<evidence type="ECO:0000313" key="2">
    <source>
        <dbReference type="EMBL" id="TXR57444.1"/>
    </source>
</evidence>
<protein>
    <submittedName>
        <fullName evidence="2">VOC family protein</fullName>
    </submittedName>
</protein>
<dbReference type="InterPro" id="IPR029068">
    <property type="entry name" value="Glyas_Bleomycin-R_OHBP_Dase"/>
</dbReference>
<dbReference type="InterPro" id="IPR004360">
    <property type="entry name" value="Glyas_Fos-R_dOase_dom"/>
</dbReference>
<reference evidence="2 3" key="1">
    <citation type="submission" date="2019-07" db="EMBL/GenBank/DDBJ databases">
        <title>Quadrisphaera sp. strain DD2A genome sequencing and assembly.</title>
        <authorList>
            <person name="Kim I."/>
        </authorList>
    </citation>
    <scope>NUCLEOTIDE SEQUENCE [LARGE SCALE GENOMIC DNA]</scope>
    <source>
        <strain evidence="2 3">DD2A</strain>
    </source>
</reference>
<comment type="caution">
    <text evidence="2">The sequence shown here is derived from an EMBL/GenBank/DDBJ whole genome shotgun (WGS) entry which is preliminary data.</text>
</comment>
<accession>A0A5C8ZIM8</accession>
<dbReference type="InterPro" id="IPR037523">
    <property type="entry name" value="VOC_core"/>
</dbReference>
<proteinExistence type="predicted"/>
<dbReference type="PROSITE" id="PS51819">
    <property type="entry name" value="VOC"/>
    <property type="match status" value="1"/>
</dbReference>
<dbReference type="Proteomes" id="UP000321234">
    <property type="component" value="Unassembled WGS sequence"/>
</dbReference>
<dbReference type="RefSeq" id="WP_147925085.1">
    <property type="nucleotide sequence ID" value="NZ_VKAC01000002.1"/>
</dbReference>
<sequence length="127" mass="12787">MAAVSGPDFIALQVSDVDASAEFYGSHLGLRRAPASPPGAVVFATSPVAFAVRQPLPGLDLGAVSPRPGAGVALWLAADDAQALHDDLAAAGVTVLQPPFDSPFGRTFTLADPDGYAITVHGPAPTA</sequence>
<dbReference type="PANTHER" id="PTHR36503:SF1">
    <property type="entry name" value="BLR2520 PROTEIN"/>
    <property type="match status" value="1"/>
</dbReference>
<evidence type="ECO:0000313" key="3">
    <source>
        <dbReference type="Proteomes" id="UP000321234"/>
    </source>
</evidence>
<dbReference type="OrthoDB" id="9792323at2"/>
<gene>
    <name evidence="2" type="ORF">FMM08_04115</name>
</gene>
<dbReference type="PANTHER" id="PTHR36503">
    <property type="entry name" value="BLR2520 PROTEIN"/>
    <property type="match status" value="1"/>
</dbReference>
<evidence type="ECO:0000259" key="1">
    <source>
        <dbReference type="PROSITE" id="PS51819"/>
    </source>
</evidence>
<organism evidence="2 3">
    <name type="scientific">Quadrisphaera setariae</name>
    <dbReference type="NCBI Taxonomy" id="2593304"/>
    <lineage>
        <taxon>Bacteria</taxon>
        <taxon>Bacillati</taxon>
        <taxon>Actinomycetota</taxon>
        <taxon>Actinomycetes</taxon>
        <taxon>Kineosporiales</taxon>
        <taxon>Kineosporiaceae</taxon>
        <taxon>Quadrisphaera</taxon>
    </lineage>
</organism>
<keyword evidence="3" id="KW-1185">Reference proteome</keyword>
<dbReference type="AlphaFoldDB" id="A0A5C8ZIM8"/>
<dbReference type="Gene3D" id="3.10.180.10">
    <property type="entry name" value="2,3-Dihydroxybiphenyl 1,2-Dioxygenase, domain 1"/>
    <property type="match status" value="1"/>
</dbReference>
<name>A0A5C8ZIM8_9ACTN</name>
<dbReference type="Pfam" id="PF00903">
    <property type="entry name" value="Glyoxalase"/>
    <property type="match status" value="1"/>
</dbReference>
<feature type="domain" description="VOC" evidence="1">
    <location>
        <begin position="6"/>
        <end position="123"/>
    </location>
</feature>
<dbReference type="SUPFAM" id="SSF54593">
    <property type="entry name" value="Glyoxalase/Bleomycin resistance protein/Dihydroxybiphenyl dioxygenase"/>
    <property type="match status" value="1"/>
</dbReference>